<sequence length="408" mass="45817">MKRFAILDGLRGYFLVFMMLNHLPFQGELLLARINHSELGYVQDAQGFVFISGVIIGLYYTRMIAKGQTSLMDAKILNRAYELYVYAVIVLAAILFMAVLIPNSRPLWGHFMWEMYQTPTLTGISAFLLLYQPTFMDILPQYIVYLVASPLLLRWIARGYWREVLGGSVLLWLMVQLGLHLPAIRIVEETVGAFAPGFVLRSHFNPLAWQIVFVTGLLLGAADAQGKLDWDRWFSPRRTDLLKVSIALVLLFMAFRLGFTNGLVPDSMALRFDVYNNRGEFALVYLLNFAGLAYLIAWLLVAGREASSPVARAAGTLLNRLFAWRFLTFIGKHSLQVYAYHVVVVYVLLGLDARIGPFTEGTKTAMTLLAIASLAVPAWIHANYAAWMDQGGRLAPQPRTAAEGPTRN</sequence>
<protein>
    <submittedName>
        <fullName evidence="2">OpgC domain-containing protein</fullName>
    </submittedName>
</protein>
<feature type="transmembrane region" description="Helical" evidence="1">
    <location>
        <begin position="244"/>
        <end position="263"/>
    </location>
</feature>
<evidence type="ECO:0000256" key="1">
    <source>
        <dbReference type="SAM" id="Phobius"/>
    </source>
</evidence>
<feature type="transmembrane region" description="Helical" evidence="1">
    <location>
        <begin position="283"/>
        <end position="301"/>
    </location>
</feature>
<dbReference type="InterPro" id="IPR014550">
    <property type="entry name" value="UCP028704_OpgC"/>
</dbReference>
<organism evidence="2 3">
    <name type="scientific">Skermanella cutis</name>
    <dbReference type="NCBI Taxonomy" id="2775420"/>
    <lineage>
        <taxon>Bacteria</taxon>
        <taxon>Pseudomonadati</taxon>
        <taxon>Pseudomonadota</taxon>
        <taxon>Alphaproteobacteria</taxon>
        <taxon>Rhodospirillales</taxon>
        <taxon>Azospirillaceae</taxon>
        <taxon>Skermanella</taxon>
    </lineage>
</organism>
<feature type="transmembrane region" description="Helical" evidence="1">
    <location>
        <begin position="83"/>
        <end position="101"/>
    </location>
</feature>
<feature type="transmembrane region" description="Helical" evidence="1">
    <location>
        <begin position="12"/>
        <end position="33"/>
    </location>
</feature>
<name>A0ABX7B9S2_9PROT</name>
<dbReference type="PANTHER" id="PTHR38592">
    <property type="entry name" value="BLL4819 PROTEIN"/>
    <property type="match status" value="1"/>
</dbReference>
<keyword evidence="1" id="KW-1133">Transmembrane helix</keyword>
<dbReference type="EMBL" id="CP067420">
    <property type="protein sequence ID" value="QQP90063.1"/>
    <property type="molecule type" value="Genomic_DNA"/>
</dbReference>
<proteinExistence type="predicted"/>
<feature type="transmembrane region" description="Helical" evidence="1">
    <location>
        <begin position="45"/>
        <end position="62"/>
    </location>
</feature>
<keyword evidence="3" id="KW-1185">Reference proteome</keyword>
<evidence type="ECO:0000313" key="3">
    <source>
        <dbReference type="Proteomes" id="UP000595197"/>
    </source>
</evidence>
<reference evidence="2" key="1">
    <citation type="submission" date="2021-02" db="EMBL/GenBank/DDBJ databases">
        <title>Skermanella TT6 skin isolate.</title>
        <authorList>
            <person name="Lee K."/>
            <person name="Ganzorig M."/>
        </authorList>
    </citation>
    <scope>NUCLEOTIDE SEQUENCE</scope>
    <source>
        <strain evidence="2">TT6</strain>
    </source>
</reference>
<evidence type="ECO:0000313" key="2">
    <source>
        <dbReference type="EMBL" id="QQP90063.1"/>
    </source>
</evidence>
<dbReference type="PIRSF" id="PIRSF028704">
    <property type="entry name" value="UPC028704"/>
    <property type="match status" value="1"/>
</dbReference>
<dbReference type="Proteomes" id="UP000595197">
    <property type="component" value="Chromosome"/>
</dbReference>
<gene>
    <name evidence="2" type="primary">opgC</name>
    <name evidence="2" type="ORF">IGS68_01960</name>
</gene>
<accession>A0ABX7B9S2</accession>
<dbReference type="Pfam" id="PF10129">
    <property type="entry name" value="OpgC_C"/>
    <property type="match status" value="1"/>
</dbReference>
<feature type="transmembrane region" description="Helical" evidence="1">
    <location>
        <begin position="367"/>
        <end position="387"/>
    </location>
</feature>
<dbReference type="PANTHER" id="PTHR38592:SF3">
    <property type="entry name" value="BLL4819 PROTEIN"/>
    <property type="match status" value="1"/>
</dbReference>
<feature type="transmembrane region" description="Helical" evidence="1">
    <location>
        <begin position="207"/>
        <end position="224"/>
    </location>
</feature>
<keyword evidence="1" id="KW-0472">Membrane</keyword>
<keyword evidence="1" id="KW-0812">Transmembrane</keyword>
<feature type="transmembrane region" description="Helical" evidence="1">
    <location>
        <begin position="169"/>
        <end position="187"/>
    </location>
</feature>
<feature type="transmembrane region" description="Helical" evidence="1">
    <location>
        <begin position="138"/>
        <end position="157"/>
    </location>
</feature>